<accession>A0AAN6NAW0</accession>
<keyword evidence="6" id="KW-1185">Reference proteome</keyword>
<dbReference type="InterPro" id="IPR057226">
    <property type="entry name" value="DUF7904"/>
</dbReference>
<organism evidence="5 6">
    <name type="scientific">Diplogelasinospora grovesii</name>
    <dbReference type="NCBI Taxonomy" id="303347"/>
    <lineage>
        <taxon>Eukaryota</taxon>
        <taxon>Fungi</taxon>
        <taxon>Dikarya</taxon>
        <taxon>Ascomycota</taxon>
        <taxon>Pezizomycotina</taxon>
        <taxon>Sordariomycetes</taxon>
        <taxon>Sordariomycetidae</taxon>
        <taxon>Sordariales</taxon>
        <taxon>Diplogelasinosporaceae</taxon>
        <taxon>Diplogelasinospora</taxon>
    </lineage>
</organism>
<feature type="compositionally biased region" description="Low complexity" evidence="1">
    <location>
        <begin position="131"/>
        <end position="152"/>
    </location>
</feature>
<feature type="compositionally biased region" description="Low complexity" evidence="1">
    <location>
        <begin position="496"/>
        <end position="507"/>
    </location>
</feature>
<feature type="compositionally biased region" description="Basic and acidic residues" evidence="1">
    <location>
        <begin position="118"/>
        <end position="130"/>
    </location>
</feature>
<feature type="compositionally biased region" description="Basic and acidic residues" evidence="1">
    <location>
        <begin position="13"/>
        <end position="50"/>
    </location>
</feature>
<dbReference type="InterPro" id="IPR025118">
    <property type="entry name" value="DUF4045"/>
</dbReference>
<feature type="region of interest" description="Disordered" evidence="1">
    <location>
        <begin position="1091"/>
        <end position="1149"/>
    </location>
</feature>
<feature type="compositionally biased region" description="Low complexity" evidence="1">
    <location>
        <begin position="837"/>
        <end position="849"/>
    </location>
</feature>
<dbReference type="Gene3D" id="3.40.20.10">
    <property type="entry name" value="Severin"/>
    <property type="match status" value="3"/>
</dbReference>
<feature type="compositionally biased region" description="Low complexity" evidence="1">
    <location>
        <begin position="873"/>
        <end position="886"/>
    </location>
</feature>
<name>A0AAN6NAW0_9PEZI</name>
<dbReference type="InterPro" id="IPR007123">
    <property type="entry name" value="Gelsolin-like_dom"/>
</dbReference>
<dbReference type="GO" id="GO:0051014">
    <property type="term" value="P:actin filament severing"/>
    <property type="evidence" value="ECO:0007669"/>
    <property type="project" value="TreeGrafter"/>
</dbReference>
<evidence type="ECO:0008006" key="7">
    <source>
        <dbReference type="Google" id="ProtNLM"/>
    </source>
</evidence>
<dbReference type="PANTHER" id="PTHR11977">
    <property type="entry name" value="VILLIN"/>
    <property type="match status" value="1"/>
</dbReference>
<dbReference type="InterPro" id="IPR007122">
    <property type="entry name" value="Villin/Gelsolin"/>
</dbReference>
<dbReference type="GO" id="GO:0008154">
    <property type="term" value="P:actin polymerization or depolymerization"/>
    <property type="evidence" value="ECO:0007669"/>
    <property type="project" value="TreeGrafter"/>
</dbReference>
<dbReference type="Pfam" id="PF00626">
    <property type="entry name" value="Gelsolin"/>
    <property type="match status" value="1"/>
</dbReference>
<feature type="region of interest" description="Disordered" evidence="1">
    <location>
        <begin position="814"/>
        <end position="1067"/>
    </location>
</feature>
<evidence type="ECO:0000313" key="5">
    <source>
        <dbReference type="EMBL" id="KAK3942370.1"/>
    </source>
</evidence>
<dbReference type="GO" id="GO:0015629">
    <property type="term" value="C:actin cytoskeleton"/>
    <property type="evidence" value="ECO:0007669"/>
    <property type="project" value="TreeGrafter"/>
</dbReference>
<dbReference type="Proteomes" id="UP001303473">
    <property type="component" value="Unassembled WGS sequence"/>
</dbReference>
<feature type="compositionally biased region" description="Basic and acidic residues" evidence="1">
    <location>
        <begin position="1003"/>
        <end position="1015"/>
    </location>
</feature>
<feature type="domain" description="Gelsolin-like" evidence="2">
    <location>
        <begin position="1435"/>
        <end position="1485"/>
    </location>
</feature>
<dbReference type="SMART" id="SM00262">
    <property type="entry name" value="GEL"/>
    <property type="match status" value="2"/>
</dbReference>
<dbReference type="PRINTS" id="PR00597">
    <property type="entry name" value="GELSOLIN"/>
</dbReference>
<dbReference type="SUPFAM" id="SSF55753">
    <property type="entry name" value="Actin depolymerizing proteins"/>
    <property type="match status" value="3"/>
</dbReference>
<evidence type="ECO:0000259" key="4">
    <source>
        <dbReference type="Pfam" id="PF25480"/>
    </source>
</evidence>
<dbReference type="EMBL" id="MU853774">
    <property type="protein sequence ID" value="KAK3942370.1"/>
    <property type="molecule type" value="Genomic_DNA"/>
</dbReference>
<dbReference type="Pfam" id="PF13254">
    <property type="entry name" value="DUF4045"/>
    <property type="match status" value="1"/>
</dbReference>
<evidence type="ECO:0000259" key="3">
    <source>
        <dbReference type="Pfam" id="PF13254"/>
    </source>
</evidence>
<feature type="compositionally biased region" description="Basic and acidic residues" evidence="1">
    <location>
        <begin position="938"/>
        <end position="947"/>
    </location>
</feature>
<evidence type="ECO:0000313" key="6">
    <source>
        <dbReference type="Proteomes" id="UP001303473"/>
    </source>
</evidence>
<feature type="compositionally biased region" description="Low complexity" evidence="1">
    <location>
        <begin position="734"/>
        <end position="744"/>
    </location>
</feature>
<feature type="compositionally biased region" description="Polar residues" evidence="1">
    <location>
        <begin position="321"/>
        <end position="339"/>
    </location>
</feature>
<reference evidence="6" key="1">
    <citation type="journal article" date="2023" name="Mol. Phylogenet. Evol.">
        <title>Genome-scale phylogeny and comparative genomics of the fungal order Sordariales.</title>
        <authorList>
            <person name="Hensen N."/>
            <person name="Bonometti L."/>
            <person name="Westerberg I."/>
            <person name="Brannstrom I.O."/>
            <person name="Guillou S."/>
            <person name="Cros-Aarteil S."/>
            <person name="Calhoun S."/>
            <person name="Haridas S."/>
            <person name="Kuo A."/>
            <person name="Mondo S."/>
            <person name="Pangilinan J."/>
            <person name="Riley R."/>
            <person name="LaButti K."/>
            <person name="Andreopoulos B."/>
            <person name="Lipzen A."/>
            <person name="Chen C."/>
            <person name="Yan M."/>
            <person name="Daum C."/>
            <person name="Ng V."/>
            <person name="Clum A."/>
            <person name="Steindorff A."/>
            <person name="Ohm R.A."/>
            <person name="Martin F."/>
            <person name="Silar P."/>
            <person name="Natvig D.O."/>
            <person name="Lalanne C."/>
            <person name="Gautier V."/>
            <person name="Ament-Velasquez S.L."/>
            <person name="Kruys A."/>
            <person name="Hutchinson M.I."/>
            <person name="Powell A.J."/>
            <person name="Barry K."/>
            <person name="Miller A.N."/>
            <person name="Grigoriev I.V."/>
            <person name="Debuchy R."/>
            <person name="Gladieux P."/>
            <person name="Hiltunen Thoren M."/>
            <person name="Johannesson H."/>
        </authorList>
    </citation>
    <scope>NUCLEOTIDE SEQUENCE [LARGE SCALE GENOMIC DNA]</scope>
    <source>
        <strain evidence="6">CBS 340.73</strain>
    </source>
</reference>
<feature type="compositionally biased region" description="Basic residues" evidence="1">
    <location>
        <begin position="855"/>
        <end position="866"/>
    </location>
</feature>
<feature type="compositionally biased region" description="Low complexity" evidence="1">
    <location>
        <begin position="373"/>
        <end position="382"/>
    </location>
</feature>
<evidence type="ECO:0000259" key="2">
    <source>
        <dbReference type="Pfam" id="PF00626"/>
    </source>
</evidence>
<feature type="compositionally biased region" description="Polar residues" evidence="1">
    <location>
        <begin position="918"/>
        <end position="928"/>
    </location>
</feature>
<dbReference type="GO" id="GO:0005546">
    <property type="term" value="F:phosphatidylinositol-4,5-bisphosphate binding"/>
    <property type="evidence" value="ECO:0007669"/>
    <property type="project" value="TreeGrafter"/>
</dbReference>
<feature type="region of interest" description="Disordered" evidence="1">
    <location>
        <begin position="1"/>
        <end position="613"/>
    </location>
</feature>
<dbReference type="GO" id="GO:0051015">
    <property type="term" value="F:actin filament binding"/>
    <property type="evidence" value="ECO:0007669"/>
    <property type="project" value="InterPro"/>
</dbReference>
<feature type="domain" description="DUF4045" evidence="3">
    <location>
        <begin position="2"/>
        <end position="673"/>
    </location>
</feature>
<feature type="compositionally biased region" description="Low complexity" evidence="1">
    <location>
        <begin position="977"/>
        <end position="987"/>
    </location>
</feature>
<feature type="compositionally biased region" description="Polar residues" evidence="1">
    <location>
        <begin position="155"/>
        <end position="165"/>
    </location>
</feature>
<dbReference type="InterPro" id="IPR029006">
    <property type="entry name" value="ADF-H/Gelsolin-like_dom_sf"/>
</dbReference>
<dbReference type="GO" id="GO:0051016">
    <property type="term" value="P:barbed-end actin filament capping"/>
    <property type="evidence" value="ECO:0007669"/>
    <property type="project" value="TreeGrafter"/>
</dbReference>
<gene>
    <name evidence="5" type="ORF">QBC46DRAFT_352351</name>
</gene>
<evidence type="ECO:0000256" key="1">
    <source>
        <dbReference type="SAM" id="MobiDB-lite"/>
    </source>
</evidence>
<feature type="compositionally biased region" description="Basic and acidic residues" evidence="1">
    <location>
        <begin position="1054"/>
        <end position="1064"/>
    </location>
</feature>
<feature type="compositionally biased region" description="Polar residues" evidence="1">
    <location>
        <begin position="707"/>
        <end position="733"/>
    </location>
</feature>
<proteinExistence type="predicted"/>
<feature type="compositionally biased region" description="Low complexity" evidence="1">
    <location>
        <begin position="814"/>
        <end position="829"/>
    </location>
</feature>
<feature type="compositionally biased region" description="Basic and acidic residues" evidence="1">
    <location>
        <begin position="579"/>
        <end position="595"/>
    </location>
</feature>
<dbReference type="GO" id="GO:0005737">
    <property type="term" value="C:cytoplasm"/>
    <property type="evidence" value="ECO:0007669"/>
    <property type="project" value="TreeGrafter"/>
</dbReference>
<feature type="compositionally biased region" description="Low complexity" evidence="1">
    <location>
        <begin position="1135"/>
        <end position="1149"/>
    </location>
</feature>
<sequence length="1584" mass="170070">MSNDVSDFLRSVEALKGRREEEDEARSRELEEKILQEKKERQARRAERARSISPQKSSPAHTPSSSSHRISFSPGPPDGTSLPSPFALESTGSPRPRPVDFSEAVDSGADYSNGSPTKEIDSPFDSDVKRSSLPSLTSPSAAVPPSARSPLSWQRRPTSQGSTGRPVSRPLSMVAAENAAARTSSPNAAELPVSASANEQTQTPTRDQIAQSLAGKDPSWFRQTADRGQNSAAFRKNQVEDQDIPDMSTVRAQLPGMSRSPPAEPESAKDAPRDTPSSPPSVFAGKLGSPLPLTPAQRFDPPALAVETTREAAGDAEPSVTDRQSMVSPTGRTSPTRPLSPTKGMGGFVQSAMMKRSDSVKRWSVTSPAGLQRGDSAAANSRARSKSRPPSMFRDGSTTPSSRPTSSHEKQDDQTTPTPAGGPSSAETKDEANDKITPPTSPSKTMDPRRWSPTKSSWLETALNKPESPKPKPAPPPNQPAWMVELNKAKAHKANPSSGFESGPSSSLPKKPEIRTGGLMRAPPMGTNVKPTPLRGFGGVPPVDRPVPPPSVLRSNLKTSPRIGSEDPESESQGSSEDTGAKTKPEAPLKKDFRANLKPRAPPPETGAAEPVDELKNVFGSLRRAKTQNYVAPDELKNNILRGKAGLNATGGPKPSERKDEFKEAILKKKEEFKKAQQEGRAVTRAPSSSSEKTLPEALAKKLEMSQLDTSRRGSATSDVPYSPSLGTPTQPNSTRSSFVSTFSSKRDSSDVTSPVTRGATFRTEREPAANPVTPTLPTLHKEVSAPGRLQAGKPPSIGGLAERFNPALAGLLARGPPAMASGPSTSPGASGGTGSGAAETEAPAGPGPQLSHMTKNRARGPKRRAPNSVAQPAAEPKPAAVEEPPVVSPKPVSPKSERWKPPTAPKPEVIPLVDSKPTVQEKPQSAFGSVISLVDSSAKKAEEETRSTGQPIALVDSPAPIKTRPRSPTKVHEQVAALAAKAQQAKSPEPKDEPVAQPSSPKKLDMKRMSKFFDEQPSSPAASKPEPEKAVRSPSPIKMRPLSDLAPPPTPPPKDRANDKVDSEPVVSVRSGAALFGGAMVGLGLTQAATTKPPRAATVEDDDDQPPTPPAKNSPERTRSPLKGSRPLPPPPTASAKVSSSYSSPVRSPTKFGLEVSAMLTEFFGPERPRRNYTADAAEILMQRKPAVTTNSRIRTQYAQLFQVSGDGKKMPVPAHYERVLFEREMYFCLHTFTNESGRKVNEVYFWAGDEVPQPIVDDAHVFVQREARSFGGKLIRLVQGKETPEFLQALGGIVIVRRGSSNKYDSLASNMLCGRRYLGQGIAFDEVDFSPASLCTGFPYLITQQGKCYLWKGKGSDVDELGCARLVGMDLALMGELVEVEEGNEPEVFWKLFDGVAQPQKLLRSADHWKLKPNYDRYGGRLFKADTAERQQIVEISPFKQSDLVPSNIYILDAFFEIYIIVGSKSQHQYAAFRNALDFAQEYGILAAGMEDRPFVPVSTVVLEGVPKDLKAVFRKWRDEQSPTIMNAHRPDSVGSIGSVGSINGEGGGETANKGVNTGGRLKRARSLRIVPLTQALQALTE</sequence>
<feature type="region of interest" description="Disordered" evidence="1">
    <location>
        <begin position="642"/>
        <end position="802"/>
    </location>
</feature>
<feature type="compositionally biased region" description="Basic and acidic residues" evidence="1">
    <location>
        <begin position="655"/>
        <end position="678"/>
    </location>
</feature>
<protein>
    <recommendedName>
        <fullName evidence="7">DUF4045 domain-containing protein</fullName>
    </recommendedName>
</protein>
<feature type="compositionally biased region" description="Low complexity" evidence="1">
    <location>
        <begin position="57"/>
        <end position="73"/>
    </location>
</feature>
<feature type="domain" description="DUF7904" evidence="4">
    <location>
        <begin position="1201"/>
        <end position="1300"/>
    </location>
</feature>
<dbReference type="Pfam" id="PF25480">
    <property type="entry name" value="DUF7904"/>
    <property type="match status" value="1"/>
</dbReference>
<comment type="caution">
    <text evidence="5">The sequence shown here is derived from an EMBL/GenBank/DDBJ whole genome shotgun (WGS) entry which is preliminary data.</text>
</comment>
<feature type="compositionally biased region" description="Polar residues" evidence="1">
    <location>
        <begin position="195"/>
        <end position="211"/>
    </location>
</feature>
<dbReference type="PANTHER" id="PTHR11977:SF133">
    <property type="entry name" value="DUF4045 DOMAIN-CONTAINING PROTEIN"/>
    <property type="match status" value="1"/>
</dbReference>